<dbReference type="Pfam" id="PF00528">
    <property type="entry name" value="BPD_transp_1"/>
    <property type="match status" value="1"/>
</dbReference>
<evidence type="ECO:0000256" key="2">
    <source>
        <dbReference type="ARBA" id="ARBA00022448"/>
    </source>
</evidence>
<comment type="subcellular location">
    <subcellularLocation>
        <location evidence="1 7">Cell membrane</location>
        <topology evidence="1 7">Multi-pass membrane protein</topology>
    </subcellularLocation>
</comment>
<evidence type="ECO:0000256" key="7">
    <source>
        <dbReference type="RuleBase" id="RU363032"/>
    </source>
</evidence>
<dbReference type="EMBL" id="CADCWM010000176">
    <property type="protein sequence ID" value="CAA9547562.1"/>
    <property type="molecule type" value="Genomic_DNA"/>
</dbReference>
<dbReference type="PANTHER" id="PTHR43163:SF6">
    <property type="entry name" value="DIPEPTIDE TRANSPORT SYSTEM PERMEASE PROTEIN DPPB-RELATED"/>
    <property type="match status" value="1"/>
</dbReference>
<evidence type="ECO:0000256" key="4">
    <source>
        <dbReference type="ARBA" id="ARBA00022692"/>
    </source>
</evidence>
<evidence type="ECO:0000256" key="5">
    <source>
        <dbReference type="ARBA" id="ARBA00022989"/>
    </source>
</evidence>
<proteinExistence type="inferred from homology"/>
<dbReference type="GO" id="GO:0005886">
    <property type="term" value="C:plasma membrane"/>
    <property type="evidence" value="ECO:0007669"/>
    <property type="project" value="UniProtKB-SubCell"/>
</dbReference>
<evidence type="ECO:0000256" key="6">
    <source>
        <dbReference type="ARBA" id="ARBA00023136"/>
    </source>
</evidence>
<dbReference type="SUPFAM" id="SSF161098">
    <property type="entry name" value="MetI-like"/>
    <property type="match status" value="1"/>
</dbReference>
<reference evidence="9" key="1">
    <citation type="submission" date="2020-02" db="EMBL/GenBank/DDBJ databases">
        <authorList>
            <person name="Meier V. D."/>
        </authorList>
    </citation>
    <scope>NUCLEOTIDE SEQUENCE</scope>
    <source>
        <strain evidence="9">AVDCRST_MAG88</strain>
    </source>
</reference>
<keyword evidence="2 7" id="KW-0813">Transport</keyword>
<evidence type="ECO:0000256" key="3">
    <source>
        <dbReference type="ARBA" id="ARBA00022475"/>
    </source>
</evidence>
<protein>
    <submittedName>
        <fullName evidence="9">ABC transporter, permease protein 1 (Cluster 5, nickel/peptides/opines)</fullName>
    </submittedName>
</protein>
<evidence type="ECO:0000256" key="1">
    <source>
        <dbReference type="ARBA" id="ARBA00004651"/>
    </source>
</evidence>
<evidence type="ECO:0000313" key="9">
    <source>
        <dbReference type="EMBL" id="CAA9547562.1"/>
    </source>
</evidence>
<keyword evidence="5 7" id="KW-1133">Transmembrane helix</keyword>
<dbReference type="PROSITE" id="PS50928">
    <property type="entry name" value="ABC_TM1"/>
    <property type="match status" value="1"/>
</dbReference>
<dbReference type="PANTHER" id="PTHR43163">
    <property type="entry name" value="DIPEPTIDE TRANSPORT SYSTEM PERMEASE PROTEIN DPPB-RELATED"/>
    <property type="match status" value="1"/>
</dbReference>
<dbReference type="CDD" id="cd06261">
    <property type="entry name" value="TM_PBP2"/>
    <property type="match status" value="1"/>
</dbReference>
<keyword evidence="3" id="KW-1003">Cell membrane</keyword>
<feature type="transmembrane region" description="Helical" evidence="7">
    <location>
        <begin position="104"/>
        <end position="127"/>
    </location>
</feature>
<feature type="transmembrane region" description="Helical" evidence="7">
    <location>
        <begin position="55"/>
        <end position="83"/>
    </location>
</feature>
<dbReference type="InterPro" id="IPR035906">
    <property type="entry name" value="MetI-like_sf"/>
</dbReference>
<name>A0A6J4UG17_9BACT</name>
<organism evidence="9">
    <name type="scientific">uncultured Thermomicrobiales bacterium</name>
    <dbReference type="NCBI Taxonomy" id="1645740"/>
    <lineage>
        <taxon>Bacteria</taxon>
        <taxon>Pseudomonadati</taxon>
        <taxon>Thermomicrobiota</taxon>
        <taxon>Thermomicrobia</taxon>
        <taxon>Thermomicrobiales</taxon>
        <taxon>environmental samples</taxon>
    </lineage>
</organism>
<sequence>MILPAITLGTALAAIVTRMMRSSLLEVLDQDYIRTARAKGLREGRMVRAHALKNALMPVVTIVGLQIGGLLGGAIITESIFVLPGIGRLLVDSIFQRDFPLVQGVVLFVSLAFLFSNFAVDLMYAYLDPRIRYG</sequence>
<dbReference type="GO" id="GO:0055085">
    <property type="term" value="P:transmembrane transport"/>
    <property type="evidence" value="ECO:0007669"/>
    <property type="project" value="InterPro"/>
</dbReference>
<keyword evidence="4 7" id="KW-0812">Transmembrane</keyword>
<keyword evidence="6 7" id="KW-0472">Membrane</keyword>
<comment type="similarity">
    <text evidence="7">Belongs to the binding-protein-dependent transport system permease family.</text>
</comment>
<dbReference type="AlphaFoldDB" id="A0A6J4UG17"/>
<dbReference type="InterPro" id="IPR000515">
    <property type="entry name" value="MetI-like"/>
</dbReference>
<feature type="domain" description="ABC transmembrane type-1" evidence="8">
    <location>
        <begin position="1"/>
        <end position="124"/>
    </location>
</feature>
<gene>
    <name evidence="9" type="ORF">AVDCRST_MAG88-528</name>
</gene>
<dbReference type="Gene3D" id="1.10.3720.10">
    <property type="entry name" value="MetI-like"/>
    <property type="match status" value="1"/>
</dbReference>
<accession>A0A6J4UG17</accession>
<evidence type="ECO:0000259" key="8">
    <source>
        <dbReference type="PROSITE" id="PS50928"/>
    </source>
</evidence>